<evidence type="ECO:0000256" key="4">
    <source>
        <dbReference type="ARBA" id="ARBA00023284"/>
    </source>
</evidence>
<dbReference type="Proteomes" id="UP001200145">
    <property type="component" value="Unassembled WGS sequence"/>
</dbReference>
<dbReference type="InterPro" id="IPR050553">
    <property type="entry name" value="Thioredoxin_ResA/DsbE_sf"/>
</dbReference>
<accession>A0ABS9BM66</accession>
<dbReference type="EMBL" id="JAKEVY010000005">
    <property type="protein sequence ID" value="MCF1716612.1"/>
    <property type="molecule type" value="Genomic_DNA"/>
</dbReference>
<dbReference type="PANTHER" id="PTHR42852">
    <property type="entry name" value="THIOL:DISULFIDE INTERCHANGE PROTEIN DSBE"/>
    <property type="match status" value="1"/>
</dbReference>
<dbReference type="CDD" id="cd02966">
    <property type="entry name" value="TlpA_like_family"/>
    <property type="match status" value="1"/>
</dbReference>
<dbReference type="Gene3D" id="3.40.30.10">
    <property type="entry name" value="Glutaredoxin"/>
    <property type="match status" value="1"/>
</dbReference>
<feature type="domain" description="Thioredoxin" evidence="5">
    <location>
        <begin position="231"/>
        <end position="369"/>
    </location>
</feature>
<dbReference type="InterPro" id="IPR017937">
    <property type="entry name" value="Thioredoxin_CS"/>
</dbReference>
<dbReference type="Pfam" id="PF14289">
    <property type="entry name" value="DUF4369"/>
    <property type="match status" value="1"/>
</dbReference>
<dbReference type="InterPro" id="IPR025380">
    <property type="entry name" value="DUF4369"/>
</dbReference>
<evidence type="ECO:0000313" key="6">
    <source>
        <dbReference type="EMBL" id="MCF1716612.1"/>
    </source>
</evidence>
<dbReference type="SUPFAM" id="SSF52833">
    <property type="entry name" value="Thioredoxin-like"/>
    <property type="match status" value="1"/>
</dbReference>
<reference evidence="6 7" key="1">
    <citation type="submission" date="2022-01" db="EMBL/GenBank/DDBJ databases">
        <title>Flavihumibacter sp. nov., isolated from sediment of a river.</title>
        <authorList>
            <person name="Liu H."/>
        </authorList>
    </citation>
    <scope>NUCLEOTIDE SEQUENCE [LARGE SCALE GENOMIC DNA]</scope>
    <source>
        <strain evidence="6 7">RY-1</strain>
    </source>
</reference>
<comment type="subcellular location">
    <subcellularLocation>
        <location evidence="1">Cell envelope</location>
    </subcellularLocation>
</comment>
<dbReference type="InterPro" id="IPR036249">
    <property type="entry name" value="Thioredoxin-like_sf"/>
</dbReference>
<keyword evidence="4" id="KW-0676">Redox-active center</keyword>
<evidence type="ECO:0000256" key="1">
    <source>
        <dbReference type="ARBA" id="ARBA00004196"/>
    </source>
</evidence>
<organism evidence="6 7">
    <name type="scientific">Flavihumibacter fluminis</name>
    <dbReference type="NCBI Taxonomy" id="2909236"/>
    <lineage>
        <taxon>Bacteria</taxon>
        <taxon>Pseudomonadati</taxon>
        <taxon>Bacteroidota</taxon>
        <taxon>Chitinophagia</taxon>
        <taxon>Chitinophagales</taxon>
        <taxon>Chitinophagaceae</taxon>
        <taxon>Flavihumibacter</taxon>
    </lineage>
</organism>
<keyword evidence="7" id="KW-1185">Reference proteome</keyword>
<evidence type="ECO:0000259" key="5">
    <source>
        <dbReference type="PROSITE" id="PS51352"/>
    </source>
</evidence>
<dbReference type="Pfam" id="PF00578">
    <property type="entry name" value="AhpC-TSA"/>
    <property type="match status" value="1"/>
</dbReference>
<dbReference type="PROSITE" id="PS51352">
    <property type="entry name" value="THIOREDOXIN_2"/>
    <property type="match status" value="1"/>
</dbReference>
<protein>
    <submittedName>
        <fullName evidence="6">AhpC/TSA family protein</fullName>
    </submittedName>
</protein>
<name>A0ABS9BM66_9BACT</name>
<evidence type="ECO:0000313" key="7">
    <source>
        <dbReference type="Proteomes" id="UP001200145"/>
    </source>
</evidence>
<dbReference type="InterPro" id="IPR000866">
    <property type="entry name" value="AhpC/TSA"/>
</dbReference>
<keyword evidence="3" id="KW-1015">Disulfide bond</keyword>
<dbReference type="InterPro" id="IPR013766">
    <property type="entry name" value="Thioredoxin_domain"/>
</dbReference>
<evidence type="ECO:0000256" key="2">
    <source>
        <dbReference type="ARBA" id="ARBA00022748"/>
    </source>
</evidence>
<dbReference type="PANTHER" id="PTHR42852:SF6">
    <property type="entry name" value="THIOL:DISULFIDE INTERCHANGE PROTEIN DSBE"/>
    <property type="match status" value="1"/>
</dbReference>
<comment type="caution">
    <text evidence="6">The sequence shown here is derived from an EMBL/GenBank/DDBJ whole genome shotgun (WGS) entry which is preliminary data.</text>
</comment>
<dbReference type="RefSeq" id="WP_234867931.1">
    <property type="nucleotide sequence ID" value="NZ_JAKEVY010000005.1"/>
</dbReference>
<evidence type="ECO:0000256" key="3">
    <source>
        <dbReference type="ARBA" id="ARBA00023157"/>
    </source>
</evidence>
<sequence length="369" mass="42382">MQTLLLISITYLLSGINSISPIGYVPASRSSFQKNAEILGAVTGFDDGTWIYFSAEFPVKIFDSVQIRNNKFRYVPTIDTDYPVYLMIHTKDYRDYKRIWIEKKKIEFIGSKGEFKNSIVKNSVSNTIHENFEKRIEPYLYEIDSLRRNVGTDDPAARIRIAALDSSIYTESASFIYTYPESIVSSLLLFNNHRAWGKEKSKRLFDALSKENKQGYYGLLIDKFLALNREINIGDKYTDIRQLSPEGKQLSLSDYEGKLILLEFWASWCGPCRKENPLLVKLYNKYHARGFEIFGVSADADKRNWINAIKTDQLNWPQVSELNGGNNSAMLTYGIAEIPFNYLIDKDGKIIAQNLRGAALEKKLSEIFR</sequence>
<gene>
    <name evidence="6" type="ORF">L0U88_18365</name>
</gene>
<dbReference type="PROSITE" id="PS00194">
    <property type="entry name" value="THIOREDOXIN_1"/>
    <property type="match status" value="1"/>
</dbReference>
<proteinExistence type="predicted"/>
<keyword evidence="2" id="KW-0201">Cytochrome c-type biogenesis</keyword>